<feature type="region of interest" description="Disordered" evidence="1">
    <location>
        <begin position="578"/>
        <end position="643"/>
    </location>
</feature>
<evidence type="ECO:0000313" key="2">
    <source>
        <dbReference type="EMBL" id="TGL73996.1"/>
    </source>
</evidence>
<feature type="compositionally biased region" description="Basic and acidic residues" evidence="1">
    <location>
        <begin position="325"/>
        <end position="348"/>
    </location>
</feature>
<proteinExistence type="predicted"/>
<gene>
    <name evidence="2" type="ORF">EHQ62_03265</name>
</gene>
<dbReference type="AlphaFoldDB" id="A0A4Z1A9Z6"/>
<feature type="compositionally biased region" description="Basic and acidic residues" evidence="1">
    <location>
        <begin position="15"/>
        <end position="26"/>
    </location>
</feature>
<protein>
    <submittedName>
        <fullName evidence="2">Uncharacterized protein</fullName>
    </submittedName>
</protein>
<dbReference type="RefSeq" id="WP_135640816.1">
    <property type="nucleotide sequence ID" value="NZ_RQGH01000009.1"/>
</dbReference>
<evidence type="ECO:0000256" key="1">
    <source>
        <dbReference type="SAM" id="MobiDB-lite"/>
    </source>
</evidence>
<feature type="compositionally biased region" description="Acidic residues" evidence="1">
    <location>
        <begin position="627"/>
        <end position="636"/>
    </location>
</feature>
<comment type="caution">
    <text evidence="2">The sequence shown here is derived from an EMBL/GenBank/DDBJ whole genome shotgun (WGS) entry which is preliminary data.</text>
</comment>
<sequence length="643" mass="72686">MGDFDNTKRAIGVGKLDDSQRKDMFNKFKSAGGEVIKEKPPAKEDDGRKSRPEPKVRQGTVSRGGDESRSGSRGGSSSSGRSPSKEDANVSKSQIDSKAQYEKEISSFTARFSIKLKCWLARVTPFGSSDLTPKFMHDFSIRAKQALIELQYSGNELLANQQYSPQLSKALDRINPLLVELLAMGQKLYNGPELTDITEPIMTAPESPVAIERVKNQIYSLFKRMYILYPYQETLKKSFAQAYDELQKLEGKPALIYANKKRKVLQEIDTLFDGFFDRLYLVVIRAENKNIPLISRYMENLLGITPEEKPGQRKSGENVPGGKQVETKEEKEAENASKEEEKKEEEVPLSKEQAYGLRLMQMYSIPKLRKKFDPKNEYANIPDADKALLALFYFYEFDDEYSFVMTTKKIDIKPGSINGVKVDYRQKMLDIYESTRTIIDQFRIYHDILRELEKHKANPGANYIEASKKLTGIEQKRTGQSRTVRMAIKDFSLKSRDSLLTLIKDMKGKKEIVANMNDVLTLDSMESRKRLNKKPVKQCIMEAYCYLLALHDRIETGDLYGGLVELTPEQMKSSFGVDMEAAKESDSPDASELEGDAKAEVTAEATKPTEPITTEEGTSLDGQTNDSLDDLSDDDILPTGNPF</sequence>
<feature type="compositionally biased region" description="Basic and acidic residues" evidence="1">
    <location>
        <begin position="306"/>
        <end position="316"/>
    </location>
</feature>
<reference evidence="2" key="1">
    <citation type="journal article" date="2019" name="PLoS Negl. Trop. Dis.">
        <title>Revisiting the worldwide diversity of Leptospira species in the environment.</title>
        <authorList>
            <person name="Vincent A.T."/>
            <person name="Schiettekatte O."/>
            <person name="Bourhy P."/>
            <person name="Veyrier F.J."/>
            <person name="Picardeau M."/>
        </authorList>
    </citation>
    <scope>NUCLEOTIDE SEQUENCE [LARGE SCALE GENOMIC DNA]</scope>
    <source>
        <strain evidence="2">201702451</strain>
    </source>
</reference>
<name>A0A4Z1A9Z6_9LEPT</name>
<feature type="compositionally biased region" description="Polar residues" evidence="1">
    <location>
        <begin position="611"/>
        <end position="625"/>
    </location>
</feature>
<feature type="region of interest" description="Disordered" evidence="1">
    <location>
        <begin position="1"/>
        <end position="96"/>
    </location>
</feature>
<dbReference type="Proteomes" id="UP000297567">
    <property type="component" value="Unassembled WGS sequence"/>
</dbReference>
<dbReference type="EMBL" id="RQGH01000009">
    <property type="protein sequence ID" value="TGL73996.1"/>
    <property type="molecule type" value="Genomic_DNA"/>
</dbReference>
<organism evidence="2 3">
    <name type="scientific">Leptospira jelokensis</name>
    <dbReference type="NCBI Taxonomy" id="2484931"/>
    <lineage>
        <taxon>Bacteria</taxon>
        <taxon>Pseudomonadati</taxon>
        <taxon>Spirochaetota</taxon>
        <taxon>Spirochaetia</taxon>
        <taxon>Leptospirales</taxon>
        <taxon>Leptospiraceae</taxon>
        <taxon>Leptospira</taxon>
    </lineage>
</organism>
<accession>A0A4Z1A9Z6</accession>
<keyword evidence="3" id="KW-1185">Reference proteome</keyword>
<feature type="compositionally biased region" description="Basic and acidic residues" evidence="1">
    <location>
        <begin position="35"/>
        <end position="56"/>
    </location>
</feature>
<feature type="region of interest" description="Disordered" evidence="1">
    <location>
        <begin position="306"/>
        <end position="348"/>
    </location>
</feature>
<evidence type="ECO:0000313" key="3">
    <source>
        <dbReference type="Proteomes" id="UP000297567"/>
    </source>
</evidence>